<organism evidence="2 3">
    <name type="scientific">Massilia cavernae</name>
    <dbReference type="NCBI Taxonomy" id="2320864"/>
    <lineage>
        <taxon>Bacteria</taxon>
        <taxon>Pseudomonadati</taxon>
        <taxon>Pseudomonadota</taxon>
        <taxon>Betaproteobacteria</taxon>
        <taxon>Burkholderiales</taxon>
        <taxon>Oxalobacteraceae</taxon>
        <taxon>Telluria group</taxon>
        <taxon>Massilia</taxon>
    </lineage>
</organism>
<keyword evidence="3" id="KW-1185">Reference proteome</keyword>
<accession>A0A418XEF9</accession>
<dbReference type="OrthoDB" id="118834at2"/>
<feature type="domain" description="Lipocalin-like" evidence="1">
    <location>
        <begin position="8"/>
        <end position="142"/>
    </location>
</feature>
<protein>
    <submittedName>
        <fullName evidence="2">Lipocalin-like domain-containing protein</fullName>
    </submittedName>
</protein>
<dbReference type="AlphaFoldDB" id="A0A418XEF9"/>
<evidence type="ECO:0000259" key="1">
    <source>
        <dbReference type="Pfam" id="PF13924"/>
    </source>
</evidence>
<evidence type="ECO:0000313" key="2">
    <source>
        <dbReference type="EMBL" id="RJG10728.1"/>
    </source>
</evidence>
<proteinExistence type="predicted"/>
<dbReference type="RefSeq" id="WP_119812734.1">
    <property type="nucleotide sequence ID" value="NZ_QYUP01000157.1"/>
</dbReference>
<evidence type="ECO:0000313" key="3">
    <source>
        <dbReference type="Proteomes" id="UP000284006"/>
    </source>
</evidence>
<dbReference type="EMBL" id="QYUP01000157">
    <property type="protein sequence ID" value="RJG10728.1"/>
    <property type="molecule type" value="Genomic_DNA"/>
</dbReference>
<dbReference type="InterPro" id="IPR024311">
    <property type="entry name" value="Lipocalin-like"/>
</dbReference>
<reference evidence="2 3" key="1">
    <citation type="submission" date="2018-09" db="EMBL/GenBank/DDBJ databases">
        <authorList>
            <person name="Zhu H."/>
        </authorList>
    </citation>
    <scope>NUCLEOTIDE SEQUENCE [LARGE SCALE GENOMIC DNA]</scope>
    <source>
        <strain evidence="2 3">K1S02-61</strain>
    </source>
</reference>
<gene>
    <name evidence="2" type="ORF">D3872_21630</name>
</gene>
<dbReference type="Pfam" id="PF13924">
    <property type="entry name" value="Lipocalin_5"/>
    <property type="match status" value="1"/>
</dbReference>
<sequence length="152" mass="17480">MSQSLNLVGRWNIVSWEQLYDDGRRELPLGEHLSGFIRYLPDGDMVCMISRAERKRFEQGGQWNAPDSEKARAYDSMLSYAGRYEVDGDVVTHRVEASLFPNWIGGEQKRRFEQQPDGTLALLARLEENTPQARTARLVWRRHEAQAAQEAA</sequence>
<dbReference type="Proteomes" id="UP000284006">
    <property type="component" value="Unassembled WGS sequence"/>
</dbReference>
<comment type="caution">
    <text evidence="2">The sequence shown here is derived from an EMBL/GenBank/DDBJ whole genome shotgun (WGS) entry which is preliminary data.</text>
</comment>
<name>A0A418XEF9_9BURK</name>